<name>A0A381YJ99_9ZZZZ</name>
<evidence type="ECO:0000259" key="1">
    <source>
        <dbReference type="Pfam" id="PF00144"/>
    </source>
</evidence>
<dbReference type="PANTHER" id="PTHR43283">
    <property type="entry name" value="BETA-LACTAMASE-RELATED"/>
    <property type="match status" value="1"/>
</dbReference>
<dbReference type="EMBL" id="UINC01018353">
    <property type="protein sequence ID" value="SVA77020.1"/>
    <property type="molecule type" value="Genomic_DNA"/>
</dbReference>
<dbReference type="AlphaFoldDB" id="A0A381YJ99"/>
<evidence type="ECO:0000313" key="2">
    <source>
        <dbReference type="EMBL" id="SVA77020.1"/>
    </source>
</evidence>
<dbReference type="PANTHER" id="PTHR43283:SF7">
    <property type="entry name" value="BETA-LACTAMASE-RELATED DOMAIN-CONTAINING PROTEIN"/>
    <property type="match status" value="1"/>
</dbReference>
<protein>
    <recommendedName>
        <fullName evidence="1">Beta-lactamase-related domain-containing protein</fullName>
    </recommendedName>
</protein>
<gene>
    <name evidence="2" type="ORF">METZ01_LOCUS129874</name>
</gene>
<dbReference type="SUPFAM" id="SSF56601">
    <property type="entry name" value="beta-lactamase/transpeptidase-like"/>
    <property type="match status" value="1"/>
</dbReference>
<organism evidence="2">
    <name type="scientific">marine metagenome</name>
    <dbReference type="NCBI Taxonomy" id="408172"/>
    <lineage>
        <taxon>unclassified sequences</taxon>
        <taxon>metagenomes</taxon>
        <taxon>ecological metagenomes</taxon>
    </lineage>
</organism>
<dbReference type="InterPro" id="IPR012338">
    <property type="entry name" value="Beta-lactam/transpept-like"/>
</dbReference>
<proteinExistence type="predicted"/>
<reference evidence="2" key="1">
    <citation type="submission" date="2018-05" db="EMBL/GenBank/DDBJ databases">
        <authorList>
            <person name="Lanie J.A."/>
            <person name="Ng W.-L."/>
            <person name="Kazmierczak K.M."/>
            <person name="Andrzejewski T.M."/>
            <person name="Davidsen T.M."/>
            <person name="Wayne K.J."/>
            <person name="Tettelin H."/>
            <person name="Glass J.I."/>
            <person name="Rusch D."/>
            <person name="Podicherti R."/>
            <person name="Tsui H.-C.T."/>
            <person name="Winkler M.E."/>
        </authorList>
    </citation>
    <scope>NUCLEOTIDE SEQUENCE</scope>
</reference>
<dbReference type="InterPro" id="IPR050789">
    <property type="entry name" value="Diverse_Enzym_Activities"/>
</dbReference>
<sequence length="410" mass="46121">MVLHGLFLAGTMAGNVKITIPGDGMITKKTQHVICAFSLLMLNVAYSMDGEWPTKQWDTSTPESEGLNPDSLSAFSDKLASGDLGYIDGMLVIRNGKIVFEKEYTNDYVSLYKATNTKPGKYNYYDPEWHPYYKDTRLHSLQSVSKSFTAAAIGIAIKNGFITSVDEKIMGYFSDYESGSPDPRRDEMTIKDVLTMQTGIAWDESSMPYTDTTSNCVQMEASPDWVQYVIDRPMAFKPGEKWEYNSGATMLLSYLIKKATGKDLTKYLEENLFNELGIQDYYWKHTPMGLTDAEGGLYLTPKDLAKFGYLYLHDGTWDGKRVLPKDWVATNTADPIDLSFSPVFKYGDQWWLITYGDSGISMLASGLGGQRMLVIPEFNIVAVFTGWNVYDVPALDSWMAMHKLINSIIK</sequence>
<feature type="domain" description="Beta-lactamase-related" evidence="1">
    <location>
        <begin position="90"/>
        <end position="384"/>
    </location>
</feature>
<dbReference type="InterPro" id="IPR001466">
    <property type="entry name" value="Beta-lactam-related"/>
</dbReference>
<dbReference type="Pfam" id="PF00144">
    <property type="entry name" value="Beta-lactamase"/>
    <property type="match status" value="1"/>
</dbReference>
<dbReference type="Gene3D" id="3.40.710.10">
    <property type="entry name" value="DD-peptidase/beta-lactamase superfamily"/>
    <property type="match status" value="1"/>
</dbReference>
<accession>A0A381YJ99</accession>